<comment type="caution">
    <text evidence="1">The sequence shown here is derived from an EMBL/GenBank/DDBJ whole genome shotgun (WGS) entry which is preliminary data.</text>
</comment>
<reference evidence="1" key="1">
    <citation type="submission" date="2021-03" db="EMBL/GenBank/DDBJ databases">
        <authorList>
            <person name="So Y."/>
        </authorList>
    </citation>
    <scope>NUCLEOTIDE SEQUENCE</scope>
    <source>
        <strain evidence="1">SG15</strain>
    </source>
</reference>
<evidence type="ECO:0000313" key="2">
    <source>
        <dbReference type="Proteomes" id="UP000677537"/>
    </source>
</evidence>
<dbReference type="AlphaFoldDB" id="A0A940MTP3"/>
<proteinExistence type="predicted"/>
<gene>
    <name evidence="1" type="ORF">J5Y10_14225</name>
</gene>
<dbReference type="EMBL" id="JAGIZA010000008">
    <property type="protein sequence ID" value="MBP0493938.1"/>
    <property type="molecule type" value="Genomic_DNA"/>
</dbReference>
<keyword evidence="2" id="KW-1185">Reference proteome</keyword>
<dbReference type="RefSeq" id="WP_209374675.1">
    <property type="nucleotide sequence ID" value="NZ_JAGIZA010000008.1"/>
</dbReference>
<name>A0A940MTP3_9PROT</name>
<dbReference type="Proteomes" id="UP000677537">
    <property type="component" value="Unassembled WGS sequence"/>
</dbReference>
<accession>A0A940MTP3</accession>
<protein>
    <submittedName>
        <fullName evidence="1">Uncharacterized protein</fullName>
    </submittedName>
</protein>
<sequence>MATGMLAIWSDVDPDGETDYLHWLTREHTAERVGIPGFEGVRVFRAGLADLRRYLILYDLSSASVLTSDAYLARLNDPTPWSSRTMPKLRNFARGGGKVVRALGMGQGGHVLALRLPHAVSDDVPLEAIAAEDRVCAVRLLAVDRAGSDVPTNEKALRGGDGSFAALLLIEATDEAALQTVMLEHGEAIAALGAETELPAYSAIFMLRGDAG</sequence>
<evidence type="ECO:0000313" key="1">
    <source>
        <dbReference type="EMBL" id="MBP0493938.1"/>
    </source>
</evidence>
<organism evidence="1 2">
    <name type="scientific">Roseomonas indoligenes</name>
    <dbReference type="NCBI Taxonomy" id="2820811"/>
    <lineage>
        <taxon>Bacteria</taxon>
        <taxon>Pseudomonadati</taxon>
        <taxon>Pseudomonadota</taxon>
        <taxon>Alphaproteobacteria</taxon>
        <taxon>Acetobacterales</taxon>
        <taxon>Roseomonadaceae</taxon>
        <taxon>Roseomonas</taxon>
    </lineage>
</organism>